<evidence type="ECO:0000313" key="4">
    <source>
        <dbReference type="Proteomes" id="UP000331127"/>
    </source>
</evidence>
<keyword evidence="1" id="KW-0472">Membrane</keyword>
<evidence type="ECO:0000256" key="1">
    <source>
        <dbReference type="SAM" id="Phobius"/>
    </source>
</evidence>
<gene>
    <name evidence="3" type="ORF">Amac_068720</name>
</gene>
<dbReference type="OrthoDB" id="3534574at2"/>
<reference evidence="3 4" key="1">
    <citation type="submission" date="2019-10" db="EMBL/GenBank/DDBJ databases">
        <title>Whole genome shotgun sequence of Acrocarpospora macrocephala NBRC 16266.</title>
        <authorList>
            <person name="Ichikawa N."/>
            <person name="Kimura A."/>
            <person name="Kitahashi Y."/>
            <person name="Komaki H."/>
            <person name="Oguchi A."/>
        </authorList>
    </citation>
    <scope>NUCLEOTIDE SEQUENCE [LARGE SCALE GENOMIC DNA]</scope>
    <source>
        <strain evidence="3 4">NBRC 16266</strain>
    </source>
</reference>
<dbReference type="AlphaFoldDB" id="A0A5M3WV34"/>
<comment type="caution">
    <text evidence="3">The sequence shown here is derived from an EMBL/GenBank/DDBJ whole genome shotgun (WGS) entry which is preliminary data.</text>
</comment>
<evidence type="ECO:0000259" key="2">
    <source>
        <dbReference type="Pfam" id="PF08044"/>
    </source>
</evidence>
<protein>
    <recommendedName>
        <fullName evidence="2">DUF1707 domain-containing protein</fullName>
    </recommendedName>
</protein>
<dbReference type="PANTHER" id="PTHR40763">
    <property type="entry name" value="MEMBRANE PROTEIN-RELATED"/>
    <property type="match status" value="1"/>
</dbReference>
<feature type="transmembrane region" description="Helical" evidence="1">
    <location>
        <begin position="144"/>
        <end position="162"/>
    </location>
</feature>
<dbReference type="RefSeq" id="WP_155358537.1">
    <property type="nucleotide sequence ID" value="NZ_BAAAHL010000025.1"/>
</dbReference>
<keyword evidence="1" id="KW-0812">Transmembrane</keyword>
<keyword evidence="1" id="KW-1133">Transmembrane helix</keyword>
<feature type="domain" description="DUF1707" evidence="2">
    <location>
        <begin position="11"/>
        <end position="62"/>
    </location>
</feature>
<evidence type="ECO:0000313" key="3">
    <source>
        <dbReference type="EMBL" id="GES13275.1"/>
    </source>
</evidence>
<accession>A0A5M3WV34</accession>
<dbReference type="Pfam" id="PF08044">
    <property type="entry name" value="DUF1707"/>
    <property type="match status" value="1"/>
</dbReference>
<dbReference type="PANTHER" id="PTHR40763:SF5">
    <property type="entry name" value="MEMBRANE PROTEIN"/>
    <property type="match status" value="1"/>
</dbReference>
<dbReference type="EMBL" id="BLAE01000044">
    <property type="protein sequence ID" value="GES13275.1"/>
    <property type="molecule type" value="Genomic_DNA"/>
</dbReference>
<proteinExistence type="predicted"/>
<keyword evidence="4" id="KW-1185">Reference proteome</keyword>
<dbReference type="InterPro" id="IPR012551">
    <property type="entry name" value="DUF1707_SHOCT-like"/>
</dbReference>
<name>A0A5M3WV34_9ACTN</name>
<sequence>MAADGFAPKDLRIGDRERDQVTQALHDAFAQGRITREELDERLETTLTARTAGDLRTVLSDLVAPDDPANPVLPRREPYAYRGDLATWGHHYAHHQARAQWRAQRRAHWEAQRQSGRRSGRPPFVPMILAFALVAGIATGSIFVVFKVALVIWLGAMVFGIARHRRSHR</sequence>
<dbReference type="Proteomes" id="UP000331127">
    <property type="component" value="Unassembled WGS sequence"/>
</dbReference>
<organism evidence="3 4">
    <name type="scientific">Acrocarpospora macrocephala</name>
    <dbReference type="NCBI Taxonomy" id="150177"/>
    <lineage>
        <taxon>Bacteria</taxon>
        <taxon>Bacillati</taxon>
        <taxon>Actinomycetota</taxon>
        <taxon>Actinomycetes</taxon>
        <taxon>Streptosporangiales</taxon>
        <taxon>Streptosporangiaceae</taxon>
        <taxon>Acrocarpospora</taxon>
    </lineage>
</organism>